<proteinExistence type="inferred from homology"/>
<comment type="PTM">
    <text evidence="6">Cleaved by autocatalysis into a large and a small subunit.</text>
</comment>
<comment type="catalytic activity">
    <reaction evidence="2 6">
        <text>glutathione + H2O = L-cysteinylglycine + L-glutamate</text>
        <dbReference type="Rhea" id="RHEA:28807"/>
        <dbReference type="ChEBI" id="CHEBI:15377"/>
        <dbReference type="ChEBI" id="CHEBI:29985"/>
        <dbReference type="ChEBI" id="CHEBI:57925"/>
        <dbReference type="ChEBI" id="CHEBI:61694"/>
        <dbReference type="EC" id="3.4.19.13"/>
    </reaction>
</comment>
<dbReference type="InterPro" id="IPR029055">
    <property type="entry name" value="Ntn_hydrolases_N"/>
</dbReference>
<feature type="active site" description="Nucleophile" evidence="4">
    <location>
        <position position="350"/>
    </location>
</feature>
<dbReference type="PANTHER" id="PTHR43881:SF1">
    <property type="entry name" value="GAMMA-GLUTAMYLTRANSPEPTIDASE (AFU_ORTHOLOGUE AFUA_4G13580)"/>
    <property type="match status" value="1"/>
</dbReference>
<evidence type="ECO:0000313" key="7">
    <source>
        <dbReference type="EMBL" id="MBE9079617.1"/>
    </source>
</evidence>
<comment type="catalytic activity">
    <reaction evidence="1 6">
        <text>an S-substituted glutathione + H2O = an S-substituted L-cysteinylglycine + L-glutamate</text>
        <dbReference type="Rhea" id="RHEA:59468"/>
        <dbReference type="ChEBI" id="CHEBI:15377"/>
        <dbReference type="ChEBI" id="CHEBI:29985"/>
        <dbReference type="ChEBI" id="CHEBI:90779"/>
        <dbReference type="ChEBI" id="CHEBI:143103"/>
        <dbReference type="EC" id="3.4.19.13"/>
    </reaction>
</comment>
<protein>
    <recommendedName>
        <fullName evidence="6">Glutathione hydrolase proenzyme</fullName>
        <ecNumber evidence="6">2.3.2.2</ecNumber>
        <ecNumber evidence="6">3.4.19.13</ecNumber>
    </recommendedName>
    <component>
        <recommendedName>
            <fullName evidence="6">Glutathione hydrolase large chain</fullName>
        </recommendedName>
    </component>
    <component>
        <recommendedName>
            <fullName evidence="6">Glutathione hydrolase small chain</fullName>
        </recommendedName>
    </component>
</protein>
<dbReference type="PRINTS" id="PR01210">
    <property type="entry name" value="GGTRANSPTASE"/>
</dbReference>
<dbReference type="NCBIfam" id="TIGR00066">
    <property type="entry name" value="g_glut_trans"/>
    <property type="match status" value="1"/>
</dbReference>
<dbReference type="GO" id="GO:0006750">
    <property type="term" value="P:glutathione biosynthetic process"/>
    <property type="evidence" value="ECO:0007669"/>
    <property type="project" value="UniProtKB-KW"/>
</dbReference>
<accession>A0A8J7B014</accession>
<comment type="pathway">
    <text evidence="6">Sulfur metabolism; glutathione metabolism.</text>
</comment>
<dbReference type="SUPFAM" id="SSF56235">
    <property type="entry name" value="N-terminal nucleophile aminohydrolases (Ntn hydrolases)"/>
    <property type="match status" value="1"/>
</dbReference>
<keyword evidence="6" id="KW-0317">Glutathione biosynthesis</keyword>
<dbReference type="RefSeq" id="WP_193910768.1">
    <property type="nucleotide sequence ID" value="NZ_JADEXG010000062.1"/>
</dbReference>
<keyword evidence="8" id="KW-1185">Reference proteome</keyword>
<dbReference type="InterPro" id="IPR000101">
    <property type="entry name" value="GGT_peptidase"/>
</dbReference>
<reference evidence="7" key="1">
    <citation type="submission" date="2020-10" db="EMBL/GenBank/DDBJ databases">
        <authorList>
            <person name="Castelo-Branco R."/>
            <person name="Eusebio N."/>
            <person name="Adriana R."/>
            <person name="Vieira A."/>
            <person name="Brugerolle De Fraissinette N."/>
            <person name="Rezende De Castro R."/>
            <person name="Schneider M.P."/>
            <person name="Vasconcelos V."/>
            <person name="Leao P.N."/>
        </authorList>
    </citation>
    <scope>NUCLEOTIDE SEQUENCE</scope>
    <source>
        <strain evidence="7">LEGE 07310</strain>
    </source>
</reference>
<dbReference type="GO" id="GO:0103068">
    <property type="term" value="F:leukotriene C4 gamma-glutamyl transferase activity"/>
    <property type="evidence" value="ECO:0007669"/>
    <property type="project" value="UniProtKB-EC"/>
</dbReference>
<keyword evidence="6 7" id="KW-0808">Transferase</keyword>
<dbReference type="Proteomes" id="UP000636505">
    <property type="component" value="Unassembled WGS sequence"/>
</dbReference>
<feature type="binding site" evidence="5">
    <location>
        <position position="432"/>
    </location>
    <ligand>
        <name>L-glutamate</name>
        <dbReference type="ChEBI" id="CHEBI:29985"/>
    </ligand>
</feature>
<evidence type="ECO:0000256" key="6">
    <source>
        <dbReference type="RuleBase" id="RU368036"/>
    </source>
</evidence>
<dbReference type="AlphaFoldDB" id="A0A8J7B014"/>
<dbReference type="Gene3D" id="3.60.20.40">
    <property type="match status" value="1"/>
</dbReference>
<dbReference type="EC" id="3.4.19.13" evidence="6"/>
<dbReference type="Gene3D" id="1.10.246.130">
    <property type="match status" value="1"/>
</dbReference>
<sequence length="528" mass="56734">MRNFHFPGRSPVYGTQGMAATSHPLATLTAVEILRSGGNAVDAAIAASAVLCVVEPQSTGIGGDCFALYAPAGGEAVIALNGSGKAPAAAELAWYQAKDMTEIPLNTAHAVTIPGAIDAWSQLSGDYGRLAWRKLLQPAIRLAEQGYPVYPRVAYDWALHSEKLRQDENAARMLLIQGRAPRSGELHRQPELAATLRTIANQGRDGFYEGAIAADMVDYLRQRGGLHTLEDFARTHGDYVTPISTSYRGYEVLECPPNGQGLTALVMLNILSGFDLSQYEPLSTERLHLEAEAARLAYAVRDRAIADPAQAEIPVEELLSDDYAQQLRAKIHLDRAQPLSKSDFPTHADTIYLCVVDADGDAISFINSTFHGFGSGLVSPTGVVLQSRGSGFRLEAGHPNAIAPGKRPLHTIIPGMLRQKGQAVMPFGVMGGNYQPAGQVHLLTNLLDYGMDVQTALDHPRAFYYDNRCQLEQGIPQAAAEGLTALGYQVQYISHPHGGGQAIWIDQQTGMRVGGSDPRKDGCALGDG</sequence>
<dbReference type="GO" id="GO:0036374">
    <property type="term" value="F:glutathione hydrolase activity"/>
    <property type="evidence" value="ECO:0007669"/>
    <property type="project" value="UniProtKB-UniRule"/>
</dbReference>
<dbReference type="UniPathway" id="UPA00204"/>
<organism evidence="7 8">
    <name type="scientific">Vasconcelosia minhoensis LEGE 07310</name>
    <dbReference type="NCBI Taxonomy" id="915328"/>
    <lineage>
        <taxon>Bacteria</taxon>
        <taxon>Bacillati</taxon>
        <taxon>Cyanobacteriota</taxon>
        <taxon>Cyanophyceae</taxon>
        <taxon>Nodosilineales</taxon>
        <taxon>Cymatolegaceae</taxon>
        <taxon>Vasconcelosia</taxon>
        <taxon>Vasconcelosia minhoensis</taxon>
    </lineage>
</organism>
<evidence type="ECO:0000256" key="4">
    <source>
        <dbReference type="PIRSR" id="PIRSR600101-1"/>
    </source>
</evidence>
<evidence type="ECO:0000256" key="2">
    <source>
        <dbReference type="ARBA" id="ARBA00001089"/>
    </source>
</evidence>
<evidence type="ECO:0000313" key="8">
    <source>
        <dbReference type="Proteomes" id="UP000636505"/>
    </source>
</evidence>
<dbReference type="EC" id="2.3.2.2" evidence="6"/>
<dbReference type="Pfam" id="PF01019">
    <property type="entry name" value="G_glu_transpept"/>
    <property type="match status" value="1"/>
</dbReference>
<evidence type="ECO:0000256" key="1">
    <source>
        <dbReference type="ARBA" id="ARBA00001049"/>
    </source>
</evidence>
<gene>
    <name evidence="7" type="primary">ggt</name>
    <name evidence="7" type="ORF">IQ241_20335</name>
</gene>
<comment type="similarity">
    <text evidence="6">Belongs to the gamma-glutamyltransferase family.</text>
</comment>
<comment type="catalytic activity">
    <reaction evidence="3 6">
        <text>an N-terminal (5-L-glutamyl)-[peptide] + an alpha-amino acid = 5-L-glutamyl amino acid + an N-terminal L-alpha-aminoacyl-[peptide]</text>
        <dbReference type="Rhea" id="RHEA:23904"/>
        <dbReference type="Rhea" id="RHEA-COMP:9780"/>
        <dbReference type="Rhea" id="RHEA-COMP:9795"/>
        <dbReference type="ChEBI" id="CHEBI:77644"/>
        <dbReference type="ChEBI" id="CHEBI:78597"/>
        <dbReference type="ChEBI" id="CHEBI:78599"/>
        <dbReference type="ChEBI" id="CHEBI:78608"/>
        <dbReference type="EC" id="2.3.2.2"/>
    </reaction>
</comment>
<dbReference type="PANTHER" id="PTHR43881">
    <property type="entry name" value="GAMMA-GLUTAMYLTRANSPEPTIDASE (AFU_ORTHOLOGUE AFUA_4G13580)"/>
    <property type="match status" value="1"/>
</dbReference>
<comment type="subunit">
    <text evidence="6">This enzyme consists of two polypeptide chains, which are synthesized in precursor form from a single polypeptide.</text>
</comment>
<keyword evidence="6 7" id="KW-0012">Acyltransferase</keyword>
<evidence type="ECO:0000256" key="3">
    <source>
        <dbReference type="ARBA" id="ARBA00047417"/>
    </source>
</evidence>
<dbReference type="InterPro" id="IPR043137">
    <property type="entry name" value="GGT_ssub_C"/>
</dbReference>
<dbReference type="InterPro" id="IPR052896">
    <property type="entry name" value="GGT-like_enzyme"/>
</dbReference>
<comment type="caution">
    <text evidence="7">The sequence shown here is derived from an EMBL/GenBank/DDBJ whole genome shotgun (WGS) entry which is preliminary data.</text>
</comment>
<name>A0A8J7B014_9CYAN</name>
<keyword evidence="6" id="KW-0865">Zymogen</keyword>
<keyword evidence="6" id="KW-0378">Hydrolase</keyword>
<dbReference type="EMBL" id="JADEXG010000062">
    <property type="protein sequence ID" value="MBE9079617.1"/>
    <property type="molecule type" value="Genomic_DNA"/>
</dbReference>
<dbReference type="GO" id="GO:0006751">
    <property type="term" value="P:glutathione catabolic process"/>
    <property type="evidence" value="ECO:0007669"/>
    <property type="project" value="UniProtKB-UniRule"/>
</dbReference>
<dbReference type="InterPro" id="IPR043138">
    <property type="entry name" value="GGT_lsub"/>
</dbReference>
<evidence type="ECO:0000256" key="5">
    <source>
        <dbReference type="PIRSR" id="PIRSR600101-2"/>
    </source>
</evidence>